<dbReference type="PANTHER" id="PTHR47027:SF20">
    <property type="entry name" value="REVERSE TRANSCRIPTASE-LIKE PROTEIN WITH RNA-DIRECTED DNA POLYMERASE DOMAIN"/>
    <property type="match status" value="1"/>
</dbReference>
<name>A0A2J7QUM0_9NEOP</name>
<feature type="non-terminal residue" evidence="1">
    <location>
        <position position="1"/>
    </location>
</feature>
<sequence length="177" mass="20704">KYMLLSDHQNAGQNHDIKIGKRCFENVAQFRYLGTTITDQNLIQGEIKRSLNSKNIKIRIYKTIILPMVLYGCETWSLTVRKEHNLYSSPSIIRMIKSKRIRWAGHVAQKGETNAYRILVGKPEGKRPVGRPIRSWEDNIKMDLREVGWDGIDWIDLAQDRDQWRALLNMVMNLRVP</sequence>
<protein>
    <recommendedName>
        <fullName evidence="3">Reverse transcriptase domain-containing protein</fullName>
    </recommendedName>
</protein>
<dbReference type="InParanoid" id="A0A2J7QUM0"/>
<dbReference type="PANTHER" id="PTHR47027">
    <property type="entry name" value="REVERSE TRANSCRIPTASE DOMAIN-CONTAINING PROTEIN"/>
    <property type="match status" value="1"/>
</dbReference>
<dbReference type="EMBL" id="NEVH01010503">
    <property type="protein sequence ID" value="PNF32281.1"/>
    <property type="molecule type" value="Genomic_DNA"/>
</dbReference>
<evidence type="ECO:0000313" key="2">
    <source>
        <dbReference type="Proteomes" id="UP000235965"/>
    </source>
</evidence>
<dbReference type="STRING" id="105785.A0A2J7QUM0"/>
<gene>
    <name evidence="1" type="ORF">B7P43_G16947</name>
</gene>
<dbReference type="Proteomes" id="UP000235965">
    <property type="component" value="Unassembled WGS sequence"/>
</dbReference>
<organism evidence="1 2">
    <name type="scientific">Cryptotermes secundus</name>
    <dbReference type="NCBI Taxonomy" id="105785"/>
    <lineage>
        <taxon>Eukaryota</taxon>
        <taxon>Metazoa</taxon>
        <taxon>Ecdysozoa</taxon>
        <taxon>Arthropoda</taxon>
        <taxon>Hexapoda</taxon>
        <taxon>Insecta</taxon>
        <taxon>Pterygota</taxon>
        <taxon>Neoptera</taxon>
        <taxon>Polyneoptera</taxon>
        <taxon>Dictyoptera</taxon>
        <taxon>Blattodea</taxon>
        <taxon>Blattoidea</taxon>
        <taxon>Termitoidae</taxon>
        <taxon>Kalotermitidae</taxon>
        <taxon>Cryptotermitinae</taxon>
        <taxon>Cryptotermes</taxon>
    </lineage>
</organism>
<evidence type="ECO:0008006" key="3">
    <source>
        <dbReference type="Google" id="ProtNLM"/>
    </source>
</evidence>
<proteinExistence type="predicted"/>
<keyword evidence="2" id="KW-1185">Reference proteome</keyword>
<comment type="caution">
    <text evidence="1">The sequence shown here is derived from an EMBL/GenBank/DDBJ whole genome shotgun (WGS) entry which is preliminary data.</text>
</comment>
<accession>A0A2J7QUM0</accession>
<evidence type="ECO:0000313" key="1">
    <source>
        <dbReference type="EMBL" id="PNF32281.1"/>
    </source>
</evidence>
<reference evidence="1 2" key="1">
    <citation type="submission" date="2017-12" db="EMBL/GenBank/DDBJ databases">
        <title>Hemimetabolous genomes reveal molecular basis of termite eusociality.</title>
        <authorList>
            <person name="Harrison M.C."/>
            <person name="Jongepier E."/>
            <person name="Robertson H.M."/>
            <person name="Arning N."/>
            <person name="Bitard-Feildel T."/>
            <person name="Chao H."/>
            <person name="Childers C.P."/>
            <person name="Dinh H."/>
            <person name="Doddapaneni H."/>
            <person name="Dugan S."/>
            <person name="Gowin J."/>
            <person name="Greiner C."/>
            <person name="Han Y."/>
            <person name="Hu H."/>
            <person name="Hughes D.S.T."/>
            <person name="Huylmans A.-K."/>
            <person name="Kemena C."/>
            <person name="Kremer L.P.M."/>
            <person name="Lee S.L."/>
            <person name="Lopez-Ezquerra A."/>
            <person name="Mallet L."/>
            <person name="Monroy-Kuhn J.M."/>
            <person name="Moser A."/>
            <person name="Murali S.C."/>
            <person name="Muzny D.M."/>
            <person name="Otani S."/>
            <person name="Piulachs M.-D."/>
            <person name="Poelchau M."/>
            <person name="Qu J."/>
            <person name="Schaub F."/>
            <person name="Wada-Katsumata A."/>
            <person name="Worley K.C."/>
            <person name="Xie Q."/>
            <person name="Ylla G."/>
            <person name="Poulsen M."/>
            <person name="Gibbs R.A."/>
            <person name="Schal C."/>
            <person name="Richards S."/>
            <person name="Belles X."/>
            <person name="Korb J."/>
            <person name="Bornberg-Bauer E."/>
        </authorList>
    </citation>
    <scope>NUCLEOTIDE SEQUENCE [LARGE SCALE GENOMIC DNA]</scope>
    <source>
        <tissue evidence="1">Whole body</tissue>
    </source>
</reference>
<dbReference type="AlphaFoldDB" id="A0A2J7QUM0"/>